<reference evidence="9" key="1">
    <citation type="submission" date="2015-09" db="EMBL/GenBank/DDBJ databases">
        <authorList>
            <consortium name="Pathogen Informatics"/>
        </authorList>
    </citation>
    <scope>NUCLEOTIDE SEQUENCE</scope>
    <source>
        <strain evidence="9">2789STDY5834896</strain>
    </source>
</reference>
<dbReference type="PANTHER" id="PTHR30589">
    <property type="entry name" value="PROLIPOPROTEIN DIACYLGLYCERYL TRANSFERASE"/>
    <property type="match status" value="1"/>
</dbReference>
<comment type="function">
    <text evidence="7">Catalyzes the transfer of the diacylglyceryl group from phosphatidylglycerol to the sulfhydryl group of the N-terminal cysteine of a prolipoprotein, the first step in the formation of mature lipoproteins.</text>
</comment>
<comment type="pathway">
    <text evidence="7">Protein modification; lipoprotein biosynthesis (diacylglyceryl transfer).</text>
</comment>
<evidence type="ECO:0000256" key="4">
    <source>
        <dbReference type="ARBA" id="ARBA00022692"/>
    </source>
</evidence>
<dbReference type="UniPathway" id="UPA00664"/>
<keyword evidence="9" id="KW-0328">Glycosyltransferase</keyword>
<comment type="similarity">
    <text evidence="1 7">Belongs to the Lgt family.</text>
</comment>
<feature type="transmembrane region" description="Helical" evidence="7">
    <location>
        <begin position="58"/>
        <end position="80"/>
    </location>
</feature>
<feature type="compositionally biased region" description="Acidic residues" evidence="8">
    <location>
        <begin position="344"/>
        <end position="354"/>
    </location>
</feature>
<name>A0A1C6I0H0_9FIRM</name>
<feature type="transmembrane region" description="Helical" evidence="7">
    <location>
        <begin position="100"/>
        <end position="117"/>
    </location>
</feature>
<evidence type="ECO:0000256" key="5">
    <source>
        <dbReference type="ARBA" id="ARBA00022989"/>
    </source>
</evidence>
<evidence type="ECO:0000313" key="9">
    <source>
        <dbReference type="EMBL" id="SCJ63414.1"/>
    </source>
</evidence>
<comment type="subcellular location">
    <subcellularLocation>
        <location evidence="7">Cell membrane</location>
        <topology evidence="7">Multi-pass membrane protein</topology>
    </subcellularLocation>
</comment>
<keyword evidence="5 7" id="KW-1133">Transmembrane helix</keyword>
<keyword evidence="2 7" id="KW-1003">Cell membrane</keyword>
<proteinExistence type="inferred from homology"/>
<dbReference type="PROSITE" id="PS01311">
    <property type="entry name" value="LGT"/>
    <property type="match status" value="1"/>
</dbReference>
<evidence type="ECO:0000256" key="2">
    <source>
        <dbReference type="ARBA" id="ARBA00022475"/>
    </source>
</evidence>
<accession>A0A1C6I0H0</accession>
<keyword evidence="4 7" id="KW-0812">Transmembrane</keyword>
<dbReference type="NCBIfam" id="TIGR00544">
    <property type="entry name" value="lgt"/>
    <property type="match status" value="1"/>
</dbReference>
<feature type="transmembrane region" description="Helical" evidence="7">
    <location>
        <begin position="253"/>
        <end position="272"/>
    </location>
</feature>
<feature type="compositionally biased region" description="Polar residues" evidence="8">
    <location>
        <begin position="314"/>
        <end position="326"/>
    </location>
</feature>
<evidence type="ECO:0000256" key="8">
    <source>
        <dbReference type="SAM" id="MobiDB-lite"/>
    </source>
</evidence>
<feature type="transmembrane region" description="Helical" evidence="7">
    <location>
        <begin position="26"/>
        <end position="46"/>
    </location>
</feature>
<dbReference type="GO" id="GO:0005886">
    <property type="term" value="C:plasma membrane"/>
    <property type="evidence" value="ECO:0007669"/>
    <property type="project" value="UniProtKB-SubCell"/>
</dbReference>
<dbReference type="AlphaFoldDB" id="A0A1C6I0H0"/>
<dbReference type="GO" id="GO:0008961">
    <property type="term" value="F:phosphatidylglycerol-prolipoprotein diacylglyceryl transferase activity"/>
    <property type="evidence" value="ECO:0007669"/>
    <property type="project" value="UniProtKB-UniRule"/>
</dbReference>
<comment type="catalytic activity">
    <reaction evidence="7">
        <text>L-cysteinyl-[prolipoprotein] + a 1,2-diacyl-sn-glycero-3-phospho-(1'-sn-glycerol) = an S-1,2-diacyl-sn-glyceryl-L-cysteinyl-[prolipoprotein] + sn-glycerol 1-phosphate + H(+)</text>
        <dbReference type="Rhea" id="RHEA:56712"/>
        <dbReference type="Rhea" id="RHEA-COMP:14679"/>
        <dbReference type="Rhea" id="RHEA-COMP:14680"/>
        <dbReference type="ChEBI" id="CHEBI:15378"/>
        <dbReference type="ChEBI" id="CHEBI:29950"/>
        <dbReference type="ChEBI" id="CHEBI:57685"/>
        <dbReference type="ChEBI" id="CHEBI:64716"/>
        <dbReference type="ChEBI" id="CHEBI:140658"/>
        <dbReference type="EC" id="2.5.1.145"/>
    </reaction>
</comment>
<evidence type="ECO:0000256" key="7">
    <source>
        <dbReference type="HAMAP-Rule" id="MF_01147"/>
    </source>
</evidence>
<dbReference type="PANTHER" id="PTHR30589:SF0">
    <property type="entry name" value="PHOSPHATIDYLGLYCEROL--PROLIPOPROTEIN DIACYLGLYCERYL TRANSFERASE"/>
    <property type="match status" value="1"/>
</dbReference>
<organism evidence="9">
    <name type="scientific">uncultured Anaerotruncus sp</name>
    <dbReference type="NCBI Taxonomy" id="905011"/>
    <lineage>
        <taxon>Bacteria</taxon>
        <taxon>Bacillati</taxon>
        <taxon>Bacillota</taxon>
        <taxon>Clostridia</taxon>
        <taxon>Eubacteriales</taxon>
        <taxon>Oscillospiraceae</taxon>
        <taxon>Anaerotruncus</taxon>
        <taxon>environmental samples</taxon>
    </lineage>
</organism>
<dbReference type="InterPro" id="IPR001640">
    <property type="entry name" value="Lgt"/>
</dbReference>
<feature type="binding site" evidence="7">
    <location>
        <position position="143"/>
    </location>
    <ligand>
        <name>a 1,2-diacyl-sn-glycero-3-phospho-(1'-sn-glycerol)</name>
        <dbReference type="ChEBI" id="CHEBI:64716"/>
    </ligand>
</feature>
<feature type="transmembrane region" description="Helical" evidence="7">
    <location>
        <begin position="224"/>
        <end position="241"/>
    </location>
</feature>
<dbReference type="HAMAP" id="MF_01147">
    <property type="entry name" value="Lgt"/>
    <property type="match status" value="1"/>
</dbReference>
<keyword evidence="9" id="KW-0449">Lipoprotein</keyword>
<sequence length="354" mass="39203">MRVSFPGLGLDLQIGQVAFKIGSFEIYWYAVVITLGLVLAVLYTYRRAKLFGVNSDKLLDVIFWGFFGGVIGARLYYVAYSWDMFKDDPLRILNFRTGGMAIYGGIIGALLVGVTACKLKKMRVLPVLDLAGMGFLIGQSLGRWGNFFNQEAFGANTSLPWGMYSQNTHDYLQLHAANLADLGVAVDPTMPVHPCFLYESLWCALGLLLLHLYTKHRKFDGEMFLFYIGWYGAGRFVIEGLRTDSLMIGRIRISQLLAALCVIATAVIWLVVRSKIKSSHQEGYLTPVGMTEVGRLEAQTAQNKKQQEKEKAASQDSGETDISPTGETAEQAEAEAAKDAQPVEAEELGIIEEE</sequence>
<evidence type="ECO:0000256" key="6">
    <source>
        <dbReference type="ARBA" id="ARBA00023136"/>
    </source>
</evidence>
<gene>
    <name evidence="7 9" type="primary">lgt</name>
    <name evidence="9" type="ORF">SAMEA3545359_01158</name>
</gene>
<evidence type="ECO:0000256" key="1">
    <source>
        <dbReference type="ARBA" id="ARBA00007150"/>
    </source>
</evidence>
<dbReference type="EMBL" id="FMHG01000001">
    <property type="protein sequence ID" value="SCJ63414.1"/>
    <property type="molecule type" value="Genomic_DNA"/>
</dbReference>
<feature type="region of interest" description="Disordered" evidence="8">
    <location>
        <begin position="299"/>
        <end position="354"/>
    </location>
</feature>
<dbReference type="EC" id="2.5.1.145" evidence="7"/>
<evidence type="ECO:0000256" key="3">
    <source>
        <dbReference type="ARBA" id="ARBA00022679"/>
    </source>
</evidence>
<dbReference type="Pfam" id="PF01790">
    <property type="entry name" value="LGT"/>
    <property type="match status" value="1"/>
</dbReference>
<dbReference type="GO" id="GO:0042158">
    <property type="term" value="P:lipoprotein biosynthetic process"/>
    <property type="evidence" value="ECO:0007669"/>
    <property type="project" value="UniProtKB-UniRule"/>
</dbReference>
<keyword evidence="6 7" id="KW-0472">Membrane</keyword>
<protein>
    <recommendedName>
        <fullName evidence="7">Phosphatidylglycerol--prolipoprotein diacylglyceryl transferase</fullName>
        <ecNumber evidence="7">2.5.1.145</ecNumber>
    </recommendedName>
</protein>
<keyword evidence="3 7" id="KW-0808">Transferase</keyword>